<name>A0A518EZV6_9BACT</name>
<dbReference type="SUPFAM" id="SSF111369">
    <property type="entry name" value="HlyD-like secretion proteins"/>
    <property type="match status" value="1"/>
</dbReference>
<reference evidence="2 3" key="1">
    <citation type="submission" date="2019-02" db="EMBL/GenBank/DDBJ databases">
        <title>Deep-cultivation of Planctomycetes and their phenomic and genomic characterization uncovers novel biology.</title>
        <authorList>
            <person name="Wiegand S."/>
            <person name="Jogler M."/>
            <person name="Boedeker C."/>
            <person name="Pinto D."/>
            <person name="Vollmers J."/>
            <person name="Rivas-Marin E."/>
            <person name="Kohn T."/>
            <person name="Peeters S.H."/>
            <person name="Heuer A."/>
            <person name="Rast P."/>
            <person name="Oberbeckmann S."/>
            <person name="Bunk B."/>
            <person name="Jeske O."/>
            <person name="Meyerdierks A."/>
            <person name="Storesund J.E."/>
            <person name="Kallscheuer N."/>
            <person name="Luecker S."/>
            <person name="Lage O.M."/>
            <person name="Pohl T."/>
            <person name="Merkel B.J."/>
            <person name="Hornburger P."/>
            <person name="Mueller R.-W."/>
            <person name="Bruemmer F."/>
            <person name="Labrenz M."/>
            <person name="Spormann A.M."/>
            <person name="Op den Camp H."/>
            <person name="Overmann J."/>
            <person name="Amann R."/>
            <person name="Jetten M.S.M."/>
            <person name="Mascher T."/>
            <person name="Medema M.H."/>
            <person name="Devos D.P."/>
            <person name="Kaster A.-K."/>
            <person name="Ovreas L."/>
            <person name="Rohde M."/>
            <person name="Galperin M.Y."/>
            <person name="Jogler C."/>
        </authorList>
    </citation>
    <scope>NUCLEOTIDE SEQUENCE [LARGE SCALE GENOMIC DNA]</scope>
    <source>
        <strain evidence="2 3">Poly30</strain>
    </source>
</reference>
<organism evidence="2 3">
    <name type="scientific">Saltatorellus ferox</name>
    <dbReference type="NCBI Taxonomy" id="2528018"/>
    <lineage>
        <taxon>Bacteria</taxon>
        <taxon>Pseudomonadati</taxon>
        <taxon>Planctomycetota</taxon>
        <taxon>Planctomycetia</taxon>
        <taxon>Planctomycetia incertae sedis</taxon>
        <taxon>Saltatorellus</taxon>
    </lineage>
</organism>
<dbReference type="EMBL" id="CP036434">
    <property type="protein sequence ID" value="QDV09616.1"/>
    <property type="molecule type" value="Genomic_DNA"/>
</dbReference>
<keyword evidence="1" id="KW-0813">Transport</keyword>
<proteinExistence type="predicted"/>
<dbReference type="PANTHER" id="PTHR30097:SF4">
    <property type="entry name" value="SLR6042 PROTEIN"/>
    <property type="match status" value="1"/>
</dbReference>
<sequence>MNPMKSPSKSSRPSILLVLAAGTFGCHGGAEDAAQAAPHGASPTKEPAATVIPHEWEASLVRLAPDVQASLNVQVVPARAEAMQKAVRRPAIVVLRPDRRAAVAAPVTGSIEPSAAGFPALGDEIERDQVLFLVSPQLSVERDLLTGPQALDVDLKELDLRLRLEEANGLRETARTALVAADRELDRARALVEANIVGSRRLDDARTIRDLAAVDVETAERRVGQLEAEEARPTTSVDAAEPMEVRAPIAGRLDGLTVRPGQVVPAGQEVLAIVDDTHPWLMVQLYASEPSSVDLSADVAVYGGVASDEPSIGSATPLVTPSPLAPPVGMVSRLYRLDADGTPRAPGERLFVDLPTKAAQNATVIPWSSLIFDAHGGIWVYEEKGPHEFRRRAIRFLERNGDLAWVSEELGAGTPVVATGAYELFAIEFGGGGH</sequence>
<dbReference type="Gene3D" id="2.40.420.20">
    <property type="match status" value="1"/>
</dbReference>
<evidence type="ECO:0000313" key="2">
    <source>
        <dbReference type="EMBL" id="QDV09616.1"/>
    </source>
</evidence>
<evidence type="ECO:0000256" key="1">
    <source>
        <dbReference type="ARBA" id="ARBA00022448"/>
    </source>
</evidence>
<dbReference type="OrthoDB" id="5503043at2"/>
<dbReference type="GO" id="GO:0030313">
    <property type="term" value="C:cell envelope"/>
    <property type="evidence" value="ECO:0007669"/>
    <property type="project" value="TreeGrafter"/>
</dbReference>
<gene>
    <name evidence="2" type="ORF">Poly30_51740</name>
</gene>
<dbReference type="GO" id="GO:0060003">
    <property type="term" value="P:copper ion export"/>
    <property type="evidence" value="ECO:0007669"/>
    <property type="project" value="TreeGrafter"/>
</dbReference>
<dbReference type="Proteomes" id="UP000320390">
    <property type="component" value="Chromosome"/>
</dbReference>
<dbReference type="PANTHER" id="PTHR30097">
    <property type="entry name" value="CATION EFFLUX SYSTEM PROTEIN CUSB"/>
    <property type="match status" value="1"/>
</dbReference>
<dbReference type="AlphaFoldDB" id="A0A518EZV6"/>
<protein>
    <submittedName>
        <fullName evidence="2">Multidrug resistance protein MdtN</fullName>
    </submittedName>
</protein>
<dbReference type="Gene3D" id="1.10.287.470">
    <property type="entry name" value="Helix hairpin bin"/>
    <property type="match status" value="1"/>
</dbReference>
<dbReference type="GO" id="GO:0015679">
    <property type="term" value="P:plasma membrane copper ion transport"/>
    <property type="evidence" value="ECO:0007669"/>
    <property type="project" value="TreeGrafter"/>
</dbReference>
<dbReference type="InterPro" id="IPR051909">
    <property type="entry name" value="MFP_Cation_Efflux"/>
</dbReference>
<accession>A0A518EZV6</accession>
<dbReference type="PROSITE" id="PS51257">
    <property type="entry name" value="PROKAR_LIPOPROTEIN"/>
    <property type="match status" value="1"/>
</dbReference>
<dbReference type="Gene3D" id="2.40.30.170">
    <property type="match status" value="1"/>
</dbReference>
<dbReference type="Gene3D" id="2.40.50.100">
    <property type="match status" value="1"/>
</dbReference>
<keyword evidence="3" id="KW-1185">Reference proteome</keyword>
<evidence type="ECO:0000313" key="3">
    <source>
        <dbReference type="Proteomes" id="UP000320390"/>
    </source>
</evidence>